<keyword evidence="2" id="KW-1003">Cell membrane</keyword>
<dbReference type="EMBL" id="JXJN01009222">
    <property type="status" value="NOT_ANNOTATED_CDS"/>
    <property type="molecule type" value="Genomic_DNA"/>
</dbReference>
<evidence type="ECO:0000256" key="4">
    <source>
        <dbReference type="ARBA" id="ARBA00022989"/>
    </source>
</evidence>
<reference evidence="10" key="1">
    <citation type="submission" date="2015-01" db="EMBL/GenBank/DDBJ databases">
        <authorList>
            <person name="Aksoy S."/>
            <person name="Warren W."/>
            <person name="Wilson R.K."/>
        </authorList>
    </citation>
    <scope>NUCLEOTIDE SEQUENCE [LARGE SCALE GENOMIC DNA]</scope>
    <source>
        <strain evidence="10">IAEA</strain>
    </source>
</reference>
<feature type="transmembrane region" description="Helical" evidence="8">
    <location>
        <begin position="307"/>
        <end position="328"/>
    </location>
</feature>
<comment type="subcellular location">
    <subcellularLocation>
        <location evidence="1">Cell membrane</location>
        <topology evidence="1">Multi-pass membrane protein</topology>
    </subcellularLocation>
</comment>
<evidence type="ECO:0000256" key="1">
    <source>
        <dbReference type="ARBA" id="ARBA00004651"/>
    </source>
</evidence>
<evidence type="ECO:0000256" key="2">
    <source>
        <dbReference type="ARBA" id="ARBA00022475"/>
    </source>
</evidence>
<keyword evidence="4 8" id="KW-1133">Transmembrane helix</keyword>
<dbReference type="EnsemblMetazoa" id="GPPI020700-RA">
    <property type="protein sequence ID" value="GPPI020700-PA"/>
    <property type="gene ID" value="GPPI020700"/>
</dbReference>
<dbReference type="PANTHER" id="PTHR42643">
    <property type="entry name" value="IONOTROPIC RECEPTOR 20A-RELATED"/>
    <property type="match status" value="1"/>
</dbReference>
<dbReference type="STRING" id="67801.A0A1B0B6T5"/>
<evidence type="ECO:0000256" key="5">
    <source>
        <dbReference type="ARBA" id="ARBA00023136"/>
    </source>
</evidence>
<accession>A0A1B0B6T5</accession>
<dbReference type="Gene3D" id="3.40.190.10">
    <property type="entry name" value="Periplasmic binding protein-like II"/>
    <property type="match status" value="1"/>
</dbReference>
<evidence type="ECO:0008006" key="11">
    <source>
        <dbReference type="Google" id="ProtNLM"/>
    </source>
</evidence>
<evidence type="ECO:0000256" key="8">
    <source>
        <dbReference type="SAM" id="Phobius"/>
    </source>
</evidence>
<dbReference type="VEuPathDB" id="VectorBase:GPPI020700"/>
<keyword evidence="3 8" id="KW-0812">Transmembrane</keyword>
<sequence length="600" mass="68929">MGVFELFKLIPLSGVNNALFGKLLVVPFVVARELLPMMMRKTILINAFVTTLLSAVPQKNTYSIINSINSGGFNQPSFNFIEKRLRNELHGISSLKLTININCYKDIEENSYVQWFLYNAQIPIVINTFAESVESFKKGNGVFIYDPFALNADKTYGKIVRYAGDQTTDHLIFRDMRRYPLRVQIFKSTFSRPQIDAVTKKVRYIYGVDGRVADLLQECMNFTMELQEPNEFYFGEKDANGSYNGVIGSIIRNELDVCLTAFFVKDYMVDEMEFSVSVYDDKLCICTPKAKRIPDSILPLLSIRSDLWLAFIISGFFCSTIWTSIRIINLKMTIPLTGGSADKKKKVYLGKSIWQQYGRIFNDTWVALVRVNIVRYPPFANECILIASLCLVSVVFGAVFESSLATAYIRHLYYKDIQTLQELDNSGLVLMYKYTSMVDNLFDEETLLFSNLKRKLRKADIKAKLLNDIAFKRGTAAVSRRSKLMLHSYHYIANKQIWIVPQIPRSYTLSYVWPKNAPWRGRINQLLLRFQATGLLPKFIRDMQTDTNIRDMMIYKNEKQQDPTALTITDLQLAFYVIFFGSMMAGVTLIAEQFCFSLTS</sequence>
<keyword evidence="10" id="KW-1185">Reference proteome</keyword>
<keyword evidence="6" id="KW-0675">Receptor</keyword>
<evidence type="ECO:0000256" key="3">
    <source>
        <dbReference type="ARBA" id="ARBA00022692"/>
    </source>
</evidence>
<feature type="transmembrane region" description="Helical" evidence="8">
    <location>
        <begin position="573"/>
        <end position="591"/>
    </location>
</feature>
<feature type="transmembrane region" description="Helical" evidence="8">
    <location>
        <begin position="384"/>
        <end position="409"/>
    </location>
</feature>
<dbReference type="PANTHER" id="PTHR42643:SF38">
    <property type="entry name" value="IONOTROPIC RECEPTOR 100A"/>
    <property type="match status" value="1"/>
</dbReference>
<keyword evidence="7" id="KW-0325">Glycoprotein</keyword>
<organism evidence="9 10">
    <name type="scientific">Glossina palpalis gambiensis</name>
    <dbReference type="NCBI Taxonomy" id="67801"/>
    <lineage>
        <taxon>Eukaryota</taxon>
        <taxon>Metazoa</taxon>
        <taxon>Ecdysozoa</taxon>
        <taxon>Arthropoda</taxon>
        <taxon>Hexapoda</taxon>
        <taxon>Insecta</taxon>
        <taxon>Pterygota</taxon>
        <taxon>Neoptera</taxon>
        <taxon>Endopterygota</taxon>
        <taxon>Diptera</taxon>
        <taxon>Brachycera</taxon>
        <taxon>Muscomorpha</taxon>
        <taxon>Hippoboscoidea</taxon>
        <taxon>Glossinidae</taxon>
        <taxon>Glossina</taxon>
    </lineage>
</organism>
<proteinExistence type="predicted"/>
<dbReference type="InterPro" id="IPR052192">
    <property type="entry name" value="Insect_Ionotropic_Sensory_Rcpt"/>
</dbReference>
<evidence type="ECO:0000256" key="7">
    <source>
        <dbReference type="ARBA" id="ARBA00023180"/>
    </source>
</evidence>
<dbReference type="Proteomes" id="UP000092460">
    <property type="component" value="Unassembled WGS sequence"/>
</dbReference>
<reference evidence="9" key="2">
    <citation type="submission" date="2020-05" db="UniProtKB">
        <authorList>
            <consortium name="EnsemblMetazoa"/>
        </authorList>
    </citation>
    <scope>IDENTIFICATION</scope>
    <source>
        <strain evidence="9">IAEA</strain>
    </source>
</reference>
<keyword evidence="5 8" id="KW-0472">Membrane</keyword>
<protein>
    <recommendedName>
        <fullName evidence="11">Ionotropic glutamate receptor C-terminal domain-containing protein</fullName>
    </recommendedName>
</protein>
<dbReference type="AlphaFoldDB" id="A0A1B0B6T5"/>
<evidence type="ECO:0000313" key="9">
    <source>
        <dbReference type="EnsemblMetazoa" id="GPPI020700-PA"/>
    </source>
</evidence>
<evidence type="ECO:0000313" key="10">
    <source>
        <dbReference type="Proteomes" id="UP000092460"/>
    </source>
</evidence>
<name>A0A1B0B6T5_9MUSC</name>
<dbReference type="SUPFAM" id="SSF53850">
    <property type="entry name" value="Periplasmic binding protein-like II"/>
    <property type="match status" value="1"/>
</dbReference>
<dbReference type="GO" id="GO:0005886">
    <property type="term" value="C:plasma membrane"/>
    <property type="evidence" value="ECO:0007669"/>
    <property type="project" value="UniProtKB-SubCell"/>
</dbReference>
<evidence type="ECO:0000256" key="6">
    <source>
        <dbReference type="ARBA" id="ARBA00023170"/>
    </source>
</evidence>